<dbReference type="InterPro" id="IPR036134">
    <property type="entry name" value="Crypto/Photolyase_FAD-like_sf"/>
</dbReference>
<dbReference type="AlphaFoldDB" id="A0A315EBR6"/>
<keyword evidence="2" id="KW-0456">Lyase</keyword>
<gene>
    <name evidence="2" type="ORF">B9Z37_07200</name>
</gene>
<reference evidence="2 3" key="1">
    <citation type="submission" date="2017-04" db="EMBL/GenBank/DDBJ databases">
        <title>Unexpected and diverse lifestyles within the genus Limnohabitans.</title>
        <authorList>
            <person name="Kasalicky V."/>
            <person name="Mehrshad M."/>
            <person name="Andrei S.-A."/>
            <person name="Salcher M."/>
            <person name="Kratochvilova H."/>
            <person name="Simek K."/>
            <person name="Ghai R."/>
        </authorList>
    </citation>
    <scope>NUCLEOTIDE SEQUENCE [LARGE SCALE GENOMIC DNA]</scope>
    <source>
        <strain evidence="2 3">II-B4</strain>
    </source>
</reference>
<evidence type="ECO:0000256" key="1">
    <source>
        <dbReference type="SAM" id="MobiDB-lite"/>
    </source>
</evidence>
<feature type="region of interest" description="Disordered" evidence="1">
    <location>
        <begin position="493"/>
        <end position="512"/>
    </location>
</feature>
<dbReference type="SUPFAM" id="SSF48173">
    <property type="entry name" value="Cryptochrome/photolyase FAD-binding domain"/>
    <property type="match status" value="1"/>
</dbReference>
<sequence length="512" mass="58252">MTRHLILVLGDQLGWDNPAFEDFDPAQDRLLMIEADSEAGEVWNHQARIALFLSGMRHFANEAHRRRWPCVYMKVDDPSLPGDFAGRLAHALHTHQPKALVVMETGAWRMEQLIDSAAEHAQVLLRWVNDTHFLCSRAEFAKWAGDKKELRMEFFYREMRKRHGILMEGKEPIGGQWNYDAENRKGFGAKGPGTVPPPARFAPDRVTQDVISLVQTRFAGHPGTLDHFAWPVTREDALVALQHFIDQRLENFGAWQDAMWTTLPFGWHALVGSSLNLHLLNPREVITAAEQAYHERGLPLASVEGFIRQVLGWREFIRGVYWLDMPHLAEANHYGHTRDLPKWYWTGNTHMACMQATIGQSLQHGYAHHIQRLMVTGQFAVLAGLSPQQVSAWYRAMYVDAVEWVETPNTLGMALHANGGRFTSKPYVASGQYVSRMSNYCKGCRYQPEVRTGPSACPMTTLYWDFLIRHEQAFAGNPRTALMVKHVGKMSEEDKSQIRAQANATREGLDGM</sequence>
<organism evidence="2 3">
    <name type="scientific">Limnohabitans parvus II-B4</name>
    <dbReference type="NCBI Taxonomy" id="1293052"/>
    <lineage>
        <taxon>Bacteria</taxon>
        <taxon>Pseudomonadati</taxon>
        <taxon>Pseudomonadota</taxon>
        <taxon>Betaproteobacteria</taxon>
        <taxon>Burkholderiales</taxon>
        <taxon>Comamonadaceae</taxon>
        <taxon>Limnohabitans</taxon>
    </lineage>
</organism>
<dbReference type="PANTHER" id="PTHR38657:SF1">
    <property type="entry name" value="SLR1343 PROTEIN"/>
    <property type="match status" value="1"/>
</dbReference>
<dbReference type="OrthoDB" id="5288100at2"/>
<dbReference type="GO" id="GO:0016829">
    <property type="term" value="F:lyase activity"/>
    <property type="evidence" value="ECO:0007669"/>
    <property type="project" value="UniProtKB-KW"/>
</dbReference>
<dbReference type="Gene3D" id="1.10.579.10">
    <property type="entry name" value="DNA Cyclobutane Dipyrimidine Photolyase, subunit A, domain 3"/>
    <property type="match status" value="1"/>
</dbReference>
<dbReference type="Pfam" id="PF04244">
    <property type="entry name" value="DPRP"/>
    <property type="match status" value="1"/>
</dbReference>
<dbReference type="InterPro" id="IPR014729">
    <property type="entry name" value="Rossmann-like_a/b/a_fold"/>
</dbReference>
<dbReference type="Proteomes" id="UP000250790">
    <property type="component" value="Unassembled WGS sequence"/>
</dbReference>
<evidence type="ECO:0000313" key="2">
    <source>
        <dbReference type="EMBL" id="PUE54328.1"/>
    </source>
</evidence>
<dbReference type="Gene3D" id="3.40.50.620">
    <property type="entry name" value="HUPs"/>
    <property type="match status" value="1"/>
</dbReference>
<evidence type="ECO:0000313" key="3">
    <source>
        <dbReference type="Proteomes" id="UP000250790"/>
    </source>
</evidence>
<name>A0A315EBR6_9BURK</name>
<keyword evidence="3" id="KW-1185">Reference proteome</keyword>
<dbReference type="Gene3D" id="1.10.10.1710">
    <property type="entry name" value="Deoxyribodipyrimidine photolyase-related"/>
    <property type="match status" value="1"/>
</dbReference>
<protein>
    <submittedName>
        <fullName evidence="2">Cryptochrome/photolyase family protein</fullName>
    </submittedName>
</protein>
<dbReference type="PANTHER" id="PTHR38657">
    <property type="entry name" value="SLR1343 PROTEIN"/>
    <property type="match status" value="1"/>
</dbReference>
<dbReference type="InterPro" id="IPR007357">
    <property type="entry name" value="PhrB-like"/>
</dbReference>
<dbReference type="RefSeq" id="WP_108312289.1">
    <property type="nucleotide sequence ID" value="NZ_NESN01000002.1"/>
</dbReference>
<comment type="caution">
    <text evidence="2">The sequence shown here is derived from an EMBL/GenBank/DDBJ whole genome shotgun (WGS) entry which is preliminary data.</text>
</comment>
<dbReference type="InterPro" id="IPR052551">
    <property type="entry name" value="UV-DNA_repair_photolyase"/>
</dbReference>
<dbReference type="Gene3D" id="1.25.40.80">
    <property type="match status" value="1"/>
</dbReference>
<dbReference type="EMBL" id="NESN01000002">
    <property type="protein sequence ID" value="PUE54328.1"/>
    <property type="molecule type" value="Genomic_DNA"/>
</dbReference>
<proteinExistence type="predicted"/>
<accession>A0A315EBR6</accession>